<evidence type="ECO:0000256" key="3">
    <source>
        <dbReference type="ARBA" id="ARBA00023167"/>
    </source>
</evidence>
<evidence type="ECO:0000256" key="2">
    <source>
        <dbReference type="ARBA" id="ARBA00022679"/>
    </source>
</evidence>
<dbReference type="Gene3D" id="3.40.50.1820">
    <property type="entry name" value="alpha/beta hydrolase"/>
    <property type="match status" value="1"/>
</dbReference>
<evidence type="ECO:0000313" key="8">
    <source>
        <dbReference type="Proteomes" id="UP000054978"/>
    </source>
</evidence>
<reference evidence="7" key="1">
    <citation type="submission" date="2016-01" db="EMBL/GenBank/DDBJ databases">
        <authorList>
            <person name="Peeters C."/>
        </authorList>
    </citation>
    <scope>NUCLEOTIDE SEQUENCE [LARGE SCALE GENOMIC DNA]</scope>
    <source>
        <strain evidence="7">LMG 29326</strain>
    </source>
</reference>
<dbReference type="GO" id="GO:0004414">
    <property type="term" value="F:homoserine O-acetyltransferase activity"/>
    <property type="evidence" value="ECO:0007669"/>
    <property type="project" value="TreeGrafter"/>
</dbReference>
<feature type="domain" description="AB hydrolase-1" evidence="6">
    <location>
        <begin position="51"/>
        <end position="190"/>
    </location>
</feature>
<dbReference type="SUPFAM" id="SSF53474">
    <property type="entry name" value="alpha/beta-Hydrolases"/>
    <property type="match status" value="1"/>
</dbReference>
<dbReference type="NCBIfam" id="NF005071">
    <property type="entry name" value="PRK06489.1"/>
    <property type="match status" value="1"/>
</dbReference>
<sequence length="343" mass="37957">MMQTGQHCNAAGYPAPQEADWIARDFRFNTGEIMSEVRLHYRTIGDPSGEPVLVLHGTTGTGASMLTPDFAGELFGSGQPLDANRYFIILPDALGAGGSSKPSDGLRTRFPAYNYDDMVLAQHRLLTEHLNVRHLRLLIGNSMGGMHAWIWGVRYPDFMDALVPMASQPTEMSGRNWMLRRMLIEMVRNDPEYRGGDYTSQPGSLRLSSAFFALATNGGTLAWQKAAPTIELADKYVDAKLAQPFTLDANDFIYQWSAARGYNPATSLGNVKAAVLAINAADDERYPPETGLMERAMQLVRNGRLLLISASEDTCGHGTNGLARFYKRELHELLQTAPRRVEE</sequence>
<comment type="caution">
    <text evidence="7">The sequence shown here is derived from an EMBL/GenBank/DDBJ whole genome shotgun (WGS) entry which is preliminary data.</text>
</comment>
<dbReference type="OrthoDB" id="9800754at2"/>
<name>A0A158AU85_9BURK</name>
<dbReference type="InterPro" id="IPR000073">
    <property type="entry name" value="AB_hydrolase_1"/>
</dbReference>
<proteinExistence type="predicted"/>
<dbReference type="InterPro" id="IPR008220">
    <property type="entry name" value="HAT_MetX-like"/>
</dbReference>
<dbReference type="STRING" id="1777144.AWB83_02257"/>
<gene>
    <name evidence="7" type="ORF">AWB83_02257</name>
</gene>
<keyword evidence="2" id="KW-0808">Transferase</keyword>
<feature type="active site" evidence="5">
    <location>
        <position position="317"/>
    </location>
</feature>
<evidence type="ECO:0000256" key="5">
    <source>
        <dbReference type="PIRSR" id="PIRSR000443-1"/>
    </source>
</evidence>
<dbReference type="InterPro" id="IPR029058">
    <property type="entry name" value="AB_hydrolase_fold"/>
</dbReference>
<accession>A0A158AU85</accession>
<organism evidence="7 8">
    <name type="scientific">Caballeronia ptereochthonis</name>
    <dbReference type="NCBI Taxonomy" id="1777144"/>
    <lineage>
        <taxon>Bacteria</taxon>
        <taxon>Pseudomonadati</taxon>
        <taxon>Pseudomonadota</taxon>
        <taxon>Betaproteobacteria</taxon>
        <taxon>Burkholderiales</taxon>
        <taxon>Burkholderiaceae</taxon>
        <taxon>Caballeronia</taxon>
    </lineage>
</organism>
<keyword evidence="1" id="KW-0028">Amino-acid biosynthesis</keyword>
<evidence type="ECO:0000313" key="7">
    <source>
        <dbReference type="EMBL" id="SAK60587.1"/>
    </source>
</evidence>
<dbReference type="PANTHER" id="PTHR32268">
    <property type="entry name" value="HOMOSERINE O-ACETYLTRANSFERASE"/>
    <property type="match status" value="1"/>
</dbReference>
<feature type="active site" description="Nucleophile" evidence="5">
    <location>
        <position position="142"/>
    </location>
</feature>
<dbReference type="GO" id="GO:0009086">
    <property type="term" value="P:methionine biosynthetic process"/>
    <property type="evidence" value="ECO:0007669"/>
    <property type="project" value="UniProtKB-KW"/>
</dbReference>
<evidence type="ECO:0000259" key="6">
    <source>
        <dbReference type="Pfam" id="PF00561"/>
    </source>
</evidence>
<dbReference type="PIRSF" id="PIRSF000443">
    <property type="entry name" value="Homoser_Ac_trans"/>
    <property type="match status" value="1"/>
</dbReference>
<evidence type="ECO:0000256" key="1">
    <source>
        <dbReference type="ARBA" id="ARBA00022605"/>
    </source>
</evidence>
<dbReference type="Pfam" id="PF00561">
    <property type="entry name" value="Abhydrolase_1"/>
    <property type="match status" value="1"/>
</dbReference>
<keyword evidence="4" id="KW-0012">Acyltransferase</keyword>
<keyword evidence="8" id="KW-1185">Reference proteome</keyword>
<feature type="active site" evidence="5">
    <location>
        <position position="283"/>
    </location>
</feature>
<dbReference type="PRINTS" id="PR00111">
    <property type="entry name" value="ABHYDROLASE"/>
</dbReference>
<dbReference type="GO" id="GO:0009092">
    <property type="term" value="P:homoserine metabolic process"/>
    <property type="evidence" value="ECO:0007669"/>
    <property type="project" value="TreeGrafter"/>
</dbReference>
<dbReference type="Proteomes" id="UP000054978">
    <property type="component" value="Unassembled WGS sequence"/>
</dbReference>
<dbReference type="AlphaFoldDB" id="A0A158AU85"/>
<protein>
    <submittedName>
        <fullName evidence="7">Homoserine O-acetyltransferase</fullName>
    </submittedName>
</protein>
<dbReference type="EMBL" id="FCOB02000009">
    <property type="protein sequence ID" value="SAK60587.1"/>
    <property type="molecule type" value="Genomic_DNA"/>
</dbReference>
<dbReference type="RefSeq" id="WP_087045555.1">
    <property type="nucleotide sequence ID" value="NZ_FCOB02000009.1"/>
</dbReference>
<keyword evidence="3" id="KW-0486">Methionine biosynthesis</keyword>
<dbReference type="PANTHER" id="PTHR32268:SF11">
    <property type="entry name" value="HOMOSERINE O-ACETYLTRANSFERASE"/>
    <property type="match status" value="1"/>
</dbReference>
<evidence type="ECO:0000256" key="4">
    <source>
        <dbReference type="ARBA" id="ARBA00023315"/>
    </source>
</evidence>